<evidence type="ECO:0000313" key="1">
    <source>
        <dbReference type="EMBL" id="CAA9307471.1"/>
    </source>
</evidence>
<accession>A0A6J4KJ45</accession>
<proteinExistence type="predicted"/>
<dbReference type="EMBL" id="CADCTV010000196">
    <property type="protein sequence ID" value="CAA9307471.1"/>
    <property type="molecule type" value="Genomic_DNA"/>
</dbReference>
<sequence>MAAVDCAECGGEMEPGFVVDRGDYSVAAQQYWVGGEPTMQKFLGMTAGLTVKDRPRYDVTTLRCTRCGLLRSYARPEDRCN</sequence>
<organism evidence="1">
    <name type="scientific">uncultured Gemmatimonadota bacterium</name>
    <dbReference type="NCBI Taxonomy" id="203437"/>
    <lineage>
        <taxon>Bacteria</taxon>
        <taxon>Pseudomonadati</taxon>
        <taxon>Gemmatimonadota</taxon>
        <taxon>environmental samples</taxon>
    </lineage>
</organism>
<name>A0A6J4KJ45_9BACT</name>
<dbReference type="AlphaFoldDB" id="A0A6J4KJ45"/>
<protein>
    <submittedName>
        <fullName evidence="1">Uncharacterized protein</fullName>
    </submittedName>
</protein>
<reference evidence="1" key="1">
    <citation type="submission" date="2020-02" db="EMBL/GenBank/DDBJ databases">
        <authorList>
            <person name="Meier V. D."/>
        </authorList>
    </citation>
    <scope>NUCLEOTIDE SEQUENCE</scope>
    <source>
        <strain evidence="1">AVDCRST_MAG89</strain>
    </source>
</reference>
<gene>
    <name evidence="1" type="ORF">AVDCRST_MAG89-895</name>
</gene>